<evidence type="ECO:0000313" key="2">
    <source>
        <dbReference type="Proteomes" id="UP001054945"/>
    </source>
</evidence>
<dbReference type="AlphaFoldDB" id="A0AAV4MQF5"/>
<comment type="caution">
    <text evidence="1">The sequence shown here is derived from an EMBL/GenBank/DDBJ whole genome shotgun (WGS) entry which is preliminary data.</text>
</comment>
<accession>A0AAV4MQF5</accession>
<sequence>MPLIDNSDWKLVEMRFLDNSVCHFAGLIECNCCLIGNGTPFDLIAYYFVSEDIEQEQKLVNVDIAGSDKAVVNGLVPSGKYQFKFQIDPPWRIRRDAKSFQHHIVASCSRCHLQKRGDVWQQNRDCVINIKIPIACTGSRFTIAGLSTGFYYEIRVRAHTKTGYEIPIETKLG</sequence>
<reference evidence="1 2" key="1">
    <citation type="submission" date="2021-06" db="EMBL/GenBank/DDBJ databases">
        <title>Caerostris extrusa draft genome.</title>
        <authorList>
            <person name="Kono N."/>
            <person name="Arakawa K."/>
        </authorList>
    </citation>
    <scope>NUCLEOTIDE SEQUENCE [LARGE SCALE GENOMIC DNA]</scope>
</reference>
<dbReference type="InterPro" id="IPR036116">
    <property type="entry name" value="FN3_sf"/>
</dbReference>
<proteinExistence type="predicted"/>
<evidence type="ECO:0000313" key="1">
    <source>
        <dbReference type="EMBL" id="GIX73691.1"/>
    </source>
</evidence>
<dbReference type="Proteomes" id="UP001054945">
    <property type="component" value="Unassembled WGS sequence"/>
</dbReference>
<protein>
    <submittedName>
        <fullName evidence="1">Uncharacterized protein</fullName>
    </submittedName>
</protein>
<dbReference type="EMBL" id="BPLR01019975">
    <property type="protein sequence ID" value="GIX73691.1"/>
    <property type="molecule type" value="Genomic_DNA"/>
</dbReference>
<gene>
    <name evidence="1" type="ORF">CEXT_419401</name>
</gene>
<dbReference type="SUPFAM" id="SSF49265">
    <property type="entry name" value="Fibronectin type III"/>
    <property type="match status" value="1"/>
</dbReference>
<organism evidence="1 2">
    <name type="scientific">Caerostris extrusa</name>
    <name type="common">Bark spider</name>
    <name type="synonym">Caerostris bankana</name>
    <dbReference type="NCBI Taxonomy" id="172846"/>
    <lineage>
        <taxon>Eukaryota</taxon>
        <taxon>Metazoa</taxon>
        <taxon>Ecdysozoa</taxon>
        <taxon>Arthropoda</taxon>
        <taxon>Chelicerata</taxon>
        <taxon>Arachnida</taxon>
        <taxon>Araneae</taxon>
        <taxon>Araneomorphae</taxon>
        <taxon>Entelegynae</taxon>
        <taxon>Araneoidea</taxon>
        <taxon>Araneidae</taxon>
        <taxon>Caerostris</taxon>
    </lineage>
</organism>
<keyword evidence="2" id="KW-1185">Reference proteome</keyword>
<name>A0AAV4MQF5_CAEEX</name>